<name>A0A6G1ECW1_9ORYZ</name>
<dbReference type="OrthoDB" id="206201at2759"/>
<evidence type="ECO:0008006" key="14">
    <source>
        <dbReference type="Google" id="ProtNLM"/>
    </source>
</evidence>
<feature type="domain" description="Subtilisin-like protease fibronectin type-III" evidence="11">
    <location>
        <begin position="595"/>
        <end position="700"/>
    </location>
</feature>
<proteinExistence type="inferred from homology"/>
<keyword evidence="4" id="KW-0378">Hydrolase</keyword>
<feature type="compositionally biased region" description="Basic and acidic residues" evidence="7">
    <location>
        <begin position="158"/>
        <end position="172"/>
    </location>
</feature>
<dbReference type="Pfam" id="PF02225">
    <property type="entry name" value="PA"/>
    <property type="match status" value="1"/>
</dbReference>
<evidence type="ECO:0000256" key="2">
    <source>
        <dbReference type="ARBA" id="ARBA00022670"/>
    </source>
</evidence>
<feature type="domain" description="Peptidase S8/S53" evidence="8">
    <location>
        <begin position="91"/>
        <end position="502"/>
    </location>
</feature>
<evidence type="ECO:0000313" key="13">
    <source>
        <dbReference type="Proteomes" id="UP000479710"/>
    </source>
</evidence>
<evidence type="ECO:0000256" key="5">
    <source>
        <dbReference type="ARBA" id="ARBA00022825"/>
    </source>
</evidence>
<dbReference type="Proteomes" id="UP000479710">
    <property type="component" value="Unassembled WGS sequence"/>
</dbReference>
<dbReference type="Gene3D" id="3.40.50.200">
    <property type="entry name" value="Peptidase S8/S53 domain"/>
    <property type="match status" value="2"/>
</dbReference>
<dbReference type="PROSITE" id="PS51892">
    <property type="entry name" value="SUBTILASE"/>
    <property type="match status" value="1"/>
</dbReference>
<dbReference type="SUPFAM" id="SSF52743">
    <property type="entry name" value="Subtilisin-like"/>
    <property type="match status" value="1"/>
</dbReference>
<dbReference type="Gene3D" id="3.30.70.80">
    <property type="entry name" value="Peptidase S8 propeptide/proteinase inhibitor I9"/>
    <property type="match status" value="1"/>
</dbReference>
<dbReference type="Gene3D" id="2.60.40.2310">
    <property type="match status" value="1"/>
</dbReference>
<keyword evidence="2" id="KW-0645">Protease</keyword>
<dbReference type="Pfam" id="PF17766">
    <property type="entry name" value="fn3_6"/>
    <property type="match status" value="1"/>
</dbReference>
<evidence type="ECO:0000256" key="1">
    <source>
        <dbReference type="ARBA" id="ARBA00011073"/>
    </source>
</evidence>
<dbReference type="InterPro" id="IPR037045">
    <property type="entry name" value="S8pro/Inhibitor_I9_sf"/>
</dbReference>
<dbReference type="Pfam" id="PF05922">
    <property type="entry name" value="Inhibitor_I9"/>
    <property type="match status" value="1"/>
</dbReference>
<sequence length="704" mass="72333">MPAEYGDDHGEWYGASLRSVSAGKMLYAYDTVLHGFSARLTEREARDMACMDGVLAVNPETRYELHTTRTPEFLGIAGNDGLFPQSGTAGDVVLGVLDTGVWPESKSYDDAGLGEVPSWWKGECMAGTGFNSSACNRKLVGARFFNRGYEAAMGPMDTSRESRSPRDDDGHGTHTSSTAAGAAVSDASLFGFASGTARGMAPKARVAVYKVCWLGGCFSSDILAGMDAAVADGCGVLSLSLGGGAADYARDSVAIGAFAAMEQNVLVSCSAGNAGPGTSTLSNVAPWITTVGAGTLDRDFPAYVSLGNGKNYTGVSLYAGKPLPATLPIIYAANASNSTAGNLCMPGTLTPEKVAGKIVVCDRGVSARVQKGLVVRDAGGAGMVLSNTAANGQEFVADAHLLPAAGVGAKEGTAIKAYVASDPNPTATIVVAGTQVDVRPSPVVAAFSSRGPNMLTPEILKPDIIAPGVNILAAWTGKAGPTGLAADTRRVGFNIISGTPAAVRSALMTTAYSTYTGDSNPLLDAATGAPATPFDYGAGHVDPARAVDPGLVYDLGTGDYVDFLCALNYTSTMIAVVARSKSYGCSENTTYSVYNLNYPSFSVAYSTATGQAAERSGETTTVTHRRTLTNVGPAGTYKVSTAAMSGVTVAVEPTELAFTSAGEKKSYTVSFTAKSQPSGTAGFGRLVWSDGKHSVASPIAFTWT</sequence>
<dbReference type="PANTHER" id="PTHR10795">
    <property type="entry name" value="PROPROTEIN CONVERTASE SUBTILISIN/KEXIN"/>
    <property type="match status" value="1"/>
</dbReference>
<comment type="caution">
    <text evidence="12">The sequence shown here is derived from an EMBL/GenBank/DDBJ whole genome shotgun (WGS) entry which is preliminary data.</text>
</comment>
<keyword evidence="13" id="KW-1185">Reference proteome</keyword>
<evidence type="ECO:0000256" key="7">
    <source>
        <dbReference type="SAM" id="MobiDB-lite"/>
    </source>
</evidence>
<dbReference type="Gene3D" id="3.50.30.30">
    <property type="match status" value="1"/>
</dbReference>
<dbReference type="InterPro" id="IPR003137">
    <property type="entry name" value="PA_domain"/>
</dbReference>
<protein>
    <recommendedName>
        <fullName evidence="14">Subtilisin-like protease</fullName>
    </recommendedName>
</protein>
<accession>A0A6G1ECW1</accession>
<dbReference type="FunFam" id="3.50.30.30:FF:000005">
    <property type="entry name" value="subtilisin-like protease SBT1.5"/>
    <property type="match status" value="1"/>
</dbReference>
<dbReference type="GO" id="GO:0006508">
    <property type="term" value="P:proteolysis"/>
    <property type="evidence" value="ECO:0007669"/>
    <property type="project" value="UniProtKB-KW"/>
</dbReference>
<evidence type="ECO:0000259" key="8">
    <source>
        <dbReference type="Pfam" id="PF00082"/>
    </source>
</evidence>
<evidence type="ECO:0000313" key="12">
    <source>
        <dbReference type="EMBL" id="KAF0921773.1"/>
    </source>
</evidence>
<keyword evidence="5" id="KW-0720">Serine protease</keyword>
<evidence type="ECO:0000256" key="3">
    <source>
        <dbReference type="ARBA" id="ARBA00022729"/>
    </source>
</evidence>
<dbReference type="InterPro" id="IPR045051">
    <property type="entry name" value="SBT"/>
</dbReference>
<dbReference type="FunFam" id="2.60.40.2310:FF:000001">
    <property type="entry name" value="Subtilisin-like protease SBT1.5"/>
    <property type="match status" value="1"/>
</dbReference>
<dbReference type="InterPro" id="IPR034197">
    <property type="entry name" value="Peptidases_S8_3"/>
</dbReference>
<dbReference type="FunFam" id="3.40.50.200:FF:000006">
    <property type="entry name" value="Subtilisin-like protease SBT1.5"/>
    <property type="match status" value="1"/>
</dbReference>
<dbReference type="InterPro" id="IPR010259">
    <property type="entry name" value="S8pro/Inhibitor_I9"/>
</dbReference>
<evidence type="ECO:0000259" key="9">
    <source>
        <dbReference type="Pfam" id="PF02225"/>
    </source>
</evidence>
<dbReference type="InterPro" id="IPR041469">
    <property type="entry name" value="Subtilisin-like_FN3"/>
</dbReference>
<feature type="domain" description="PA" evidence="9">
    <location>
        <begin position="327"/>
        <end position="415"/>
    </location>
</feature>
<dbReference type="CDD" id="cd04852">
    <property type="entry name" value="Peptidases_S8_3"/>
    <property type="match status" value="1"/>
</dbReference>
<organism evidence="12 13">
    <name type="scientific">Oryza meyeriana var. granulata</name>
    <dbReference type="NCBI Taxonomy" id="110450"/>
    <lineage>
        <taxon>Eukaryota</taxon>
        <taxon>Viridiplantae</taxon>
        <taxon>Streptophyta</taxon>
        <taxon>Embryophyta</taxon>
        <taxon>Tracheophyta</taxon>
        <taxon>Spermatophyta</taxon>
        <taxon>Magnoliopsida</taxon>
        <taxon>Liliopsida</taxon>
        <taxon>Poales</taxon>
        <taxon>Poaceae</taxon>
        <taxon>BOP clade</taxon>
        <taxon>Oryzoideae</taxon>
        <taxon>Oryzeae</taxon>
        <taxon>Oryzinae</taxon>
        <taxon>Oryza</taxon>
        <taxon>Oryza meyeriana</taxon>
    </lineage>
</organism>
<evidence type="ECO:0000256" key="6">
    <source>
        <dbReference type="PROSITE-ProRule" id="PRU01240"/>
    </source>
</evidence>
<feature type="domain" description="Inhibitor I9" evidence="10">
    <location>
        <begin position="6"/>
        <end position="66"/>
    </location>
</feature>
<evidence type="ECO:0000259" key="10">
    <source>
        <dbReference type="Pfam" id="PF05922"/>
    </source>
</evidence>
<comment type="similarity">
    <text evidence="1 6">Belongs to the peptidase S8 family.</text>
</comment>
<comment type="caution">
    <text evidence="6">Lacks conserved residue(s) required for the propagation of feature annotation.</text>
</comment>
<evidence type="ECO:0000256" key="4">
    <source>
        <dbReference type="ARBA" id="ARBA00022801"/>
    </source>
</evidence>
<feature type="region of interest" description="Disordered" evidence="7">
    <location>
        <begin position="154"/>
        <end position="179"/>
    </location>
</feature>
<dbReference type="AlphaFoldDB" id="A0A6G1ECW1"/>
<dbReference type="Pfam" id="PF00082">
    <property type="entry name" value="Peptidase_S8"/>
    <property type="match status" value="1"/>
</dbReference>
<dbReference type="EMBL" id="SPHZ02000004">
    <property type="protein sequence ID" value="KAF0921773.1"/>
    <property type="molecule type" value="Genomic_DNA"/>
</dbReference>
<dbReference type="InterPro" id="IPR036852">
    <property type="entry name" value="Peptidase_S8/S53_dom_sf"/>
</dbReference>
<dbReference type="GO" id="GO:0004252">
    <property type="term" value="F:serine-type endopeptidase activity"/>
    <property type="evidence" value="ECO:0007669"/>
    <property type="project" value="InterPro"/>
</dbReference>
<dbReference type="CDD" id="cd02120">
    <property type="entry name" value="PA_subtilisin_like"/>
    <property type="match status" value="1"/>
</dbReference>
<dbReference type="InterPro" id="IPR000209">
    <property type="entry name" value="Peptidase_S8/S53_dom"/>
</dbReference>
<reference evidence="12 13" key="1">
    <citation type="submission" date="2019-11" db="EMBL/GenBank/DDBJ databases">
        <title>Whole genome sequence of Oryza granulata.</title>
        <authorList>
            <person name="Li W."/>
        </authorList>
    </citation>
    <scope>NUCLEOTIDE SEQUENCE [LARGE SCALE GENOMIC DNA]</scope>
    <source>
        <strain evidence="13">cv. Menghai</strain>
        <tissue evidence="12">Leaf</tissue>
    </source>
</reference>
<keyword evidence="3" id="KW-0732">Signal</keyword>
<evidence type="ECO:0000259" key="11">
    <source>
        <dbReference type="Pfam" id="PF17766"/>
    </source>
</evidence>
<gene>
    <name evidence="12" type="ORF">E2562_017034</name>
</gene>